<keyword evidence="3" id="KW-1185">Reference proteome</keyword>
<dbReference type="EMBL" id="JAHLEM010000068">
    <property type="protein sequence ID" value="MBU3864098.1"/>
    <property type="molecule type" value="Genomic_DNA"/>
</dbReference>
<feature type="compositionally biased region" description="Basic and acidic residues" evidence="1">
    <location>
        <begin position="8"/>
        <end position="25"/>
    </location>
</feature>
<reference evidence="2 3" key="1">
    <citation type="submission" date="2021-06" db="EMBL/GenBank/DDBJ databases">
        <authorList>
            <person name="Pan X."/>
        </authorList>
    </citation>
    <scope>NUCLEOTIDE SEQUENCE [LARGE SCALE GENOMIC DNA]</scope>
    <source>
        <strain evidence="2 3">4503</strain>
    </source>
</reference>
<evidence type="ECO:0000313" key="2">
    <source>
        <dbReference type="EMBL" id="MBU3864098.1"/>
    </source>
</evidence>
<gene>
    <name evidence="2" type="ORF">KN815_08410</name>
</gene>
<feature type="compositionally biased region" description="Low complexity" evidence="1">
    <location>
        <begin position="26"/>
        <end position="37"/>
    </location>
</feature>
<organism evidence="2 3">
    <name type="scientific">Streptomyces niphimycinicus</name>
    <dbReference type="NCBI Taxonomy" id="2842201"/>
    <lineage>
        <taxon>Bacteria</taxon>
        <taxon>Bacillati</taxon>
        <taxon>Actinomycetota</taxon>
        <taxon>Actinomycetes</taxon>
        <taxon>Kitasatosporales</taxon>
        <taxon>Streptomycetaceae</taxon>
        <taxon>Streptomyces</taxon>
    </lineage>
</organism>
<comment type="caution">
    <text evidence="2">The sequence shown here is derived from an EMBL/GenBank/DDBJ whole genome shotgun (WGS) entry which is preliminary data.</text>
</comment>
<feature type="compositionally biased region" description="Pro residues" evidence="1">
    <location>
        <begin position="38"/>
        <end position="47"/>
    </location>
</feature>
<sequence>MSGTAGPRDPDRETANRETANRETANRAAANRAAADPDPGPDPAPEPAEPEGGEPACWLDRVCADCGAIQDAAPFARCARCGAPRE</sequence>
<dbReference type="Proteomes" id="UP000720508">
    <property type="component" value="Unassembled WGS sequence"/>
</dbReference>
<dbReference type="RefSeq" id="WP_216341121.1">
    <property type="nucleotide sequence ID" value="NZ_JAHLEM010000068.1"/>
</dbReference>
<proteinExistence type="predicted"/>
<feature type="region of interest" description="Disordered" evidence="1">
    <location>
        <begin position="1"/>
        <end position="56"/>
    </location>
</feature>
<protein>
    <submittedName>
        <fullName evidence="2">Uncharacterized protein</fullName>
    </submittedName>
</protein>
<accession>A0ABS6CB21</accession>
<name>A0ABS6CB21_9ACTN</name>
<evidence type="ECO:0000256" key="1">
    <source>
        <dbReference type="SAM" id="MobiDB-lite"/>
    </source>
</evidence>
<evidence type="ECO:0000313" key="3">
    <source>
        <dbReference type="Proteomes" id="UP000720508"/>
    </source>
</evidence>